<gene>
    <name evidence="3" type="ORF">THAOC_11803</name>
</gene>
<sequence>ALASPSQSPSTKAPSTSPSQSPSTKAPSTSPSQSPSTKAPSTSPSQTPSCSNEVDFDICFALDMSGSVCSKNSPTTCEDSCSPSDECRDFTVDVDTCCENFRSIQDFTIDMVTALDSFNGDKSYSIVQFASSGSLVQSSGDKDSTIDSVNGLVYTGGFTNHAEAIGRCRNALSGTPDHNKYMILITDGVSTRPRPSPVDSAIASADLAKGDDINIIPVFITTTSSGGLNLMSTISSDGKVFNVTDFGSLEALEQELIEQVSCSTDTPDHTVTL</sequence>
<comment type="caution">
    <text evidence="3">The sequence shown here is derived from an EMBL/GenBank/DDBJ whole genome shotgun (WGS) entry which is preliminary data.</text>
</comment>
<dbReference type="InterPro" id="IPR036465">
    <property type="entry name" value="vWFA_dom_sf"/>
</dbReference>
<dbReference type="Pfam" id="PF00092">
    <property type="entry name" value="VWA"/>
    <property type="match status" value="1"/>
</dbReference>
<dbReference type="PANTHER" id="PTHR22588">
    <property type="entry name" value="VWFA DOMAIN-CONTAINING PROTEIN"/>
    <property type="match status" value="1"/>
</dbReference>
<dbReference type="SMART" id="SM00327">
    <property type="entry name" value="VWA"/>
    <property type="match status" value="1"/>
</dbReference>
<feature type="domain" description="VWFA" evidence="2">
    <location>
        <begin position="57"/>
        <end position="260"/>
    </location>
</feature>
<dbReference type="PROSITE" id="PS50234">
    <property type="entry name" value="VWFA"/>
    <property type="match status" value="1"/>
</dbReference>
<evidence type="ECO:0000313" key="4">
    <source>
        <dbReference type="Proteomes" id="UP000266841"/>
    </source>
</evidence>
<dbReference type="Proteomes" id="UP000266841">
    <property type="component" value="Unassembled WGS sequence"/>
</dbReference>
<dbReference type="SUPFAM" id="SSF53300">
    <property type="entry name" value="vWA-like"/>
    <property type="match status" value="1"/>
</dbReference>
<evidence type="ECO:0000259" key="2">
    <source>
        <dbReference type="PROSITE" id="PS50234"/>
    </source>
</evidence>
<evidence type="ECO:0000313" key="3">
    <source>
        <dbReference type="EMBL" id="EJK67196.1"/>
    </source>
</evidence>
<dbReference type="PANTHER" id="PTHR22588:SF3">
    <property type="entry name" value="VWFA DOMAIN-CONTAINING PROTEIN"/>
    <property type="match status" value="1"/>
</dbReference>
<dbReference type="EMBL" id="AGNL01013535">
    <property type="protein sequence ID" value="EJK67196.1"/>
    <property type="molecule type" value="Genomic_DNA"/>
</dbReference>
<protein>
    <recommendedName>
        <fullName evidence="2">VWFA domain-containing protein</fullName>
    </recommendedName>
</protein>
<feature type="non-terminal residue" evidence="3">
    <location>
        <position position="1"/>
    </location>
</feature>
<organism evidence="3 4">
    <name type="scientific">Thalassiosira oceanica</name>
    <name type="common">Marine diatom</name>
    <dbReference type="NCBI Taxonomy" id="159749"/>
    <lineage>
        <taxon>Eukaryota</taxon>
        <taxon>Sar</taxon>
        <taxon>Stramenopiles</taxon>
        <taxon>Ochrophyta</taxon>
        <taxon>Bacillariophyta</taxon>
        <taxon>Coscinodiscophyceae</taxon>
        <taxon>Thalassiosirophycidae</taxon>
        <taxon>Thalassiosirales</taxon>
        <taxon>Thalassiosiraceae</taxon>
        <taxon>Thalassiosira</taxon>
    </lineage>
</organism>
<dbReference type="Gene3D" id="3.40.50.410">
    <property type="entry name" value="von Willebrand factor, type A domain"/>
    <property type="match status" value="1"/>
</dbReference>
<dbReference type="OrthoDB" id="9940467at2759"/>
<evidence type="ECO:0000256" key="1">
    <source>
        <dbReference type="SAM" id="MobiDB-lite"/>
    </source>
</evidence>
<dbReference type="AlphaFoldDB" id="K0T1V3"/>
<proteinExistence type="predicted"/>
<dbReference type="InterPro" id="IPR052229">
    <property type="entry name" value="Collagen-VI/PIF"/>
</dbReference>
<reference evidence="3 4" key="1">
    <citation type="journal article" date="2012" name="Genome Biol.">
        <title>Genome and low-iron response of an oceanic diatom adapted to chronic iron limitation.</title>
        <authorList>
            <person name="Lommer M."/>
            <person name="Specht M."/>
            <person name="Roy A.S."/>
            <person name="Kraemer L."/>
            <person name="Andreson R."/>
            <person name="Gutowska M.A."/>
            <person name="Wolf J."/>
            <person name="Bergner S.V."/>
            <person name="Schilhabel M.B."/>
            <person name="Klostermeier U.C."/>
            <person name="Beiko R.G."/>
            <person name="Rosenstiel P."/>
            <person name="Hippler M."/>
            <person name="Laroche J."/>
        </authorList>
    </citation>
    <scope>NUCLEOTIDE SEQUENCE [LARGE SCALE GENOMIC DNA]</scope>
    <source>
        <strain evidence="3 4">CCMP1005</strain>
    </source>
</reference>
<accession>K0T1V3</accession>
<name>K0T1V3_THAOC</name>
<keyword evidence="4" id="KW-1185">Reference proteome</keyword>
<feature type="region of interest" description="Disordered" evidence="1">
    <location>
        <begin position="1"/>
        <end position="49"/>
    </location>
</feature>
<dbReference type="InterPro" id="IPR002035">
    <property type="entry name" value="VWF_A"/>
</dbReference>